<evidence type="ECO:0000313" key="2">
    <source>
        <dbReference type="Proteomes" id="UP000829494"/>
    </source>
</evidence>
<organism evidence="1 2">
    <name type="scientific">Streptomyces rimosus subsp. rimosus</name>
    <dbReference type="NCBI Taxonomy" id="132474"/>
    <lineage>
        <taxon>Bacteria</taxon>
        <taxon>Bacillati</taxon>
        <taxon>Actinomycetota</taxon>
        <taxon>Actinomycetes</taxon>
        <taxon>Kitasatosporales</taxon>
        <taxon>Streptomycetaceae</taxon>
        <taxon>Streptomyces</taxon>
    </lineage>
</organism>
<name>A0ABY3YRR7_STRRM</name>
<dbReference type="Gene3D" id="1.10.357.10">
    <property type="entry name" value="Tetracycline Repressor, domain 2"/>
    <property type="match status" value="1"/>
</dbReference>
<sequence length="69" mass="7329">MVQEHKSLLRDYLTELAADYTDPRGVAAQIHIMIEGAMVTSSLLGAEATRQARDGICAVLAAAEGSRGK</sequence>
<accession>A0ABY3YRR7</accession>
<evidence type="ECO:0000313" key="1">
    <source>
        <dbReference type="EMBL" id="UNZ00590.1"/>
    </source>
</evidence>
<protein>
    <recommendedName>
        <fullName evidence="3">TetR family transcriptional regulator</fullName>
    </recommendedName>
</protein>
<dbReference type="Proteomes" id="UP000829494">
    <property type="component" value="Chromosome"/>
</dbReference>
<dbReference type="EMBL" id="CP094298">
    <property type="protein sequence ID" value="UNZ00590.1"/>
    <property type="molecule type" value="Genomic_DNA"/>
</dbReference>
<proteinExistence type="predicted"/>
<keyword evidence="2" id="KW-1185">Reference proteome</keyword>
<reference evidence="1 2" key="1">
    <citation type="submission" date="2022-03" db="EMBL/GenBank/DDBJ databases">
        <title>Complete genome of Streptomyces rimosus ssp. rimosus R7 (=ATCC 10970).</title>
        <authorList>
            <person name="Beganovic S."/>
            <person name="Ruckert C."/>
            <person name="Busche T."/>
            <person name="Kalinowski J."/>
            <person name="Wittmann C."/>
        </authorList>
    </citation>
    <scope>NUCLEOTIDE SEQUENCE [LARGE SCALE GENOMIC DNA]</scope>
    <source>
        <strain evidence="1 2">R7</strain>
    </source>
</reference>
<gene>
    <name evidence="1" type="ORF">SRIMR7_00390</name>
</gene>
<evidence type="ECO:0008006" key="3">
    <source>
        <dbReference type="Google" id="ProtNLM"/>
    </source>
</evidence>